<evidence type="ECO:0000313" key="1">
    <source>
        <dbReference type="EMBL" id="MPM91251.1"/>
    </source>
</evidence>
<name>A0A645DPN3_9ZZZZ</name>
<gene>
    <name evidence="1" type="ORF">SDC9_138378</name>
</gene>
<reference evidence="1" key="1">
    <citation type="submission" date="2019-08" db="EMBL/GenBank/DDBJ databases">
        <authorList>
            <person name="Kucharzyk K."/>
            <person name="Murdoch R.W."/>
            <person name="Higgins S."/>
            <person name="Loffler F."/>
        </authorList>
    </citation>
    <scope>NUCLEOTIDE SEQUENCE</scope>
</reference>
<organism evidence="1">
    <name type="scientific">bioreactor metagenome</name>
    <dbReference type="NCBI Taxonomy" id="1076179"/>
    <lineage>
        <taxon>unclassified sequences</taxon>
        <taxon>metagenomes</taxon>
        <taxon>ecological metagenomes</taxon>
    </lineage>
</organism>
<protein>
    <submittedName>
        <fullName evidence="1">Uncharacterized protein</fullName>
    </submittedName>
</protein>
<accession>A0A645DPN3</accession>
<sequence>MKKRIISIIFIIALIFVFGAPIISDAVDIICLNGLYECSTCNHVFTANELSVINDGTTDDPYYTSDIKRTATNRGLGQ</sequence>
<comment type="caution">
    <text evidence="1">The sequence shown here is derived from an EMBL/GenBank/DDBJ whole genome shotgun (WGS) entry which is preliminary data.</text>
</comment>
<dbReference type="AlphaFoldDB" id="A0A645DPN3"/>
<proteinExistence type="predicted"/>
<dbReference type="EMBL" id="VSSQ01038344">
    <property type="protein sequence ID" value="MPM91251.1"/>
    <property type="molecule type" value="Genomic_DNA"/>
</dbReference>